<sequence>MSAQSQLVTFVHTGQHINLGTAGGSYEGRRGASLSTVTQKPTRRISTCVICRNTSPLGWASIHWEGSRTSHEILGISSRDVGEDTCAGDSLPWNGWGLQDRSVSLAPPCPEEVCADASSDTSALFHWQQRFPQTYFGFTNKIAALQNVKDSRLLLETDAPYFSALGSRVSSPSQISTVAETVAALRGTTVEHVMEISVANGKHLYQSQ</sequence>
<dbReference type="AlphaFoldDB" id="A0A9D4CE56"/>
<dbReference type="InterPro" id="IPR032466">
    <property type="entry name" value="Metal_Hydrolase"/>
</dbReference>
<dbReference type="SUPFAM" id="SSF51556">
    <property type="entry name" value="Metallo-dependent hydrolases"/>
    <property type="match status" value="1"/>
</dbReference>
<dbReference type="EMBL" id="JAIWYP010000013">
    <property type="protein sequence ID" value="KAH3722034.1"/>
    <property type="molecule type" value="Genomic_DNA"/>
</dbReference>
<protein>
    <submittedName>
        <fullName evidence="2">Uncharacterized protein</fullName>
    </submittedName>
</protein>
<proteinExistence type="inferred from homology"/>
<dbReference type="Pfam" id="PF01026">
    <property type="entry name" value="TatD_DNase"/>
    <property type="match status" value="1"/>
</dbReference>
<comment type="similarity">
    <text evidence="1">Belongs to the metallo-dependent hydrolases superfamily. TatD-type hydrolase family.</text>
</comment>
<evidence type="ECO:0000256" key="1">
    <source>
        <dbReference type="ARBA" id="ARBA00009275"/>
    </source>
</evidence>
<organism evidence="2 3">
    <name type="scientific">Dreissena polymorpha</name>
    <name type="common">Zebra mussel</name>
    <name type="synonym">Mytilus polymorpha</name>
    <dbReference type="NCBI Taxonomy" id="45954"/>
    <lineage>
        <taxon>Eukaryota</taxon>
        <taxon>Metazoa</taxon>
        <taxon>Spiralia</taxon>
        <taxon>Lophotrochozoa</taxon>
        <taxon>Mollusca</taxon>
        <taxon>Bivalvia</taxon>
        <taxon>Autobranchia</taxon>
        <taxon>Heteroconchia</taxon>
        <taxon>Euheterodonta</taxon>
        <taxon>Imparidentia</taxon>
        <taxon>Neoheterodontei</taxon>
        <taxon>Myida</taxon>
        <taxon>Dreissenoidea</taxon>
        <taxon>Dreissenidae</taxon>
        <taxon>Dreissena</taxon>
    </lineage>
</organism>
<name>A0A9D4CE56_DREPO</name>
<dbReference type="GO" id="GO:0016788">
    <property type="term" value="F:hydrolase activity, acting on ester bonds"/>
    <property type="evidence" value="ECO:0007669"/>
    <property type="project" value="InterPro"/>
</dbReference>
<reference evidence="2" key="2">
    <citation type="submission" date="2020-11" db="EMBL/GenBank/DDBJ databases">
        <authorList>
            <person name="McCartney M.A."/>
            <person name="Auch B."/>
            <person name="Kono T."/>
            <person name="Mallez S."/>
            <person name="Becker A."/>
            <person name="Gohl D.M."/>
            <person name="Silverstein K.A.T."/>
            <person name="Koren S."/>
            <person name="Bechman K.B."/>
            <person name="Herman A."/>
            <person name="Abrahante J.E."/>
            <person name="Garbe J."/>
        </authorList>
    </citation>
    <scope>NUCLEOTIDE SEQUENCE</scope>
    <source>
        <strain evidence="2">Duluth1</strain>
        <tissue evidence="2">Whole animal</tissue>
    </source>
</reference>
<dbReference type="PANTHER" id="PTHR46363:SF1">
    <property type="entry name" value="DEOXYRIBONUCLEASE TATDN2-RELATED"/>
    <property type="match status" value="1"/>
</dbReference>
<dbReference type="Proteomes" id="UP000828390">
    <property type="component" value="Unassembled WGS sequence"/>
</dbReference>
<gene>
    <name evidence="2" type="ORF">DPMN_064983</name>
</gene>
<comment type="caution">
    <text evidence="2">The sequence shown here is derived from an EMBL/GenBank/DDBJ whole genome shotgun (WGS) entry which is preliminary data.</text>
</comment>
<dbReference type="Gene3D" id="3.20.20.140">
    <property type="entry name" value="Metal-dependent hydrolases"/>
    <property type="match status" value="1"/>
</dbReference>
<evidence type="ECO:0000313" key="3">
    <source>
        <dbReference type="Proteomes" id="UP000828390"/>
    </source>
</evidence>
<dbReference type="PANTHER" id="PTHR46363">
    <property type="entry name" value="DEOXYRIBONUCLEASE TATDN2-RELATED"/>
    <property type="match status" value="1"/>
</dbReference>
<evidence type="ECO:0000313" key="2">
    <source>
        <dbReference type="EMBL" id="KAH3722034.1"/>
    </source>
</evidence>
<reference evidence="2" key="1">
    <citation type="journal article" date="2019" name="bioRxiv">
        <title>The Genome of the Zebra Mussel, Dreissena polymorpha: A Resource for Invasive Species Research.</title>
        <authorList>
            <person name="McCartney M.A."/>
            <person name="Auch B."/>
            <person name="Kono T."/>
            <person name="Mallez S."/>
            <person name="Zhang Y."/>
            <person name="Obille A."/>
            <person name="Becker A."/>
            <person name="Abrahante J.E."/>
            <person name="Garbe J."/>
            <person name="Badalamenti J.P."/>
            <person name="Herman A."/>
            <person name="Mangelson H."/>
            <person name="Liachko I."/>
            <person name="Sullivan S."/>
            <person name="Sone E.D."/>
            <person name="Koren S."/>
            <person name="Silverstein K.A.T."/>
            <person name="Beckman K.B."/>
            <person name="Gohl D.M."/>
        </authorList>
    </citation>
    <scope>NUCLEOTIDE SEQUENCE</scope>
    <source>
        <strain evidence="2">Duluth1</strain>
        <tissue evidence="2">Whole animal</tissue>
    </source>
</reference>
<accession>A0A9D4CE56</accession>
<keyword evidence="3" id="KW-1185">Reference proteome</keyword>
<dbReference type="InterPro" id="IPR001130">
    <property type="entry name" value="TatD-like"/>
</dbReference>